<accession>A0A336MDG7</accession>
<evidence type="ECO:0000313" key="1">
    <source>
        <dbReference type="EMBL" id="SSX28335.1"/>
    </source>
</evidence>
<dbReference type="EMBL" id="UFQT01000993">
    <property type="protein sequence ID" value="SSX28335.1"/>
    <property type="molecule type" value="Genomic_DNA"/>
</dbReference>
<protein>
    <submittedName>
        <fullName evidence="1">CSON015527 protein</fullName>
    </submittedName>
</protein>
<gene>
    <name evidence="1" type="primary">CSON015527</name>
</gene>
<dbReference type="VEuPathDB" id="VectorBase:CSON015527"/>
<name>A0A336MDG7_CULSO</name>
<reference evidence="1" key="1">
    <citation type="submission" date="2018-07" db="EMBL/GenBank/DDBJ databases">
        <authorList>
            <person name="Quirk P.G."/>
            <person name="Krulwich T.A."/>
        </authorList>
    </citation>
    <scope>NUCLEOTIDE SEQUENCE</scope>
</reference>
<dbReference type="AlphaFoldDB" id="A0A336MDG7"/>
<proteinExistence type="predicted"/>
<organism evidence="1">
    <name type="scientific">Culicoides sonorensis</name>
    <name type="common">Biting midge</name>
    <dbReference type="NCBI Taxonomy" id="179676"/>
    <lineage>
        <taxon>Eukaryota</taxon>
        <taxon>Metazoa</taxon>
        <taxon>Ecdysozoa</taxon>
        <taxon>Arthropoda</taxon>
        <taxon>Hexapoda</taxon>
        <taxon>Insecta</taxon>
        <taxon>Pterygota</taxon>
        <taxon>Neoptera</taxon>
        <taxon>Endopterygota</taxon>
        <taxon>Diptera</taxon>
        <taxon>Nematocera</taxon>
        <taxon>Chironomoidea</taxon>
        <taxon>Ceratopogonidae</taxon>
        <taxon>Ceratopogoninae</taxon>
        <taxon>Culicoides</taxon>
        <taxon>Monoculicoides</taxon>
    </lineage>
</organism>
<sequence length="64" mass="7500">MKKYNNCFSIPPTIQKTRKNVFPFLSPTFHLSLPNDNVTSPKNCIKRHVNAAFEFSQLRELFKD</sequence>